<dbReference type="InterPro" id="IPR044925">
    <property type="entry name" value="His-Me_finger_sf"/>
</dbReference>
<feature type="domain" description="DNA/RNA non-specific endonuclease/pyrophosphatase/phosphodiesterase" evidence="9">
    <location>
        <begin position="306"/>
        <end position="511"/>
    </location>
</feature>
<proteinExistence type="inferred from homology"/>
<comment type="cofactor">
    <cofactor evidence="1">
        <name>Mg(2+)</name>
        <dbReference type="ChEBI" id="CHEBI:18420"/>
    </cofactor>
</comment>
<evidence type="ECO:0000259" key="9">
    <source>
        <dbReference type="SMART" id="SM00892"/>
    </source>
</evidence>
<dbReference type="CDD" id="cd13120">
    <property type="entry name" value="BF2867_like_N"/>
    <property type="match status" value="1"/>
</dbReference>
<keyword evidence="5 10" id="KW-0255">Endonuclease</keyword>
<dbReference type="Pfam" id="PF01223">
    <property type="entry name" value="Endonuclease_NS"/>
    <property type="match status" value="1"/>
</dbReference>
<keyword evidence="3" id="KW-0540">Nuclease</keyword>
<evidence type="ECO:0000256" key="4">
    <source>
        <dbReference type="ARBA" id="ARBA00022723"/>
    </source>
</evidence>
<dbReference type="CDD" id="cd13121">
    <property type="entry name" value="BF2867_like_C"/>
    <property type="match status" value="1"/>
</dbReference>
<name>A0ABT7NKM2_9SPHI</name>
<evidence type="ECO:0000256" key="3">
    <source>
        <dbReference type="ARBA" id="ARBA00022722"/>
    </source>
</evidence>
<dbReference type="InterPro" id="IPR040255">
    <property type="entry name" value="Non-specific_endonuclease"/>
</dbReference>
<dbReference type="SMART" id="SM00477">
    <property type="entry name" value="NUC"/>
    <property type="match status" value="1"/>
</dbReference>
<accession>A0ABT7NKM2</accession>
<dbReference type="Gene3D" id="2.60.40.2620">
    <property type="entry name" value="Fimbrillin-like"/>
    <property type="match status" value="1"/>
</dbReference>
<dbReference type="Gene3D" id="2.60.40.2630">
    <property type="match status" value="1"/>
</dbReference>
<feature type="domain" description="ENPP1-3/EXOG-like endonuclease/phosphodiesterase" evidence="8">
    <location>
        <begin position="307"/>
        <end position="511"/>
    </location>
</feature>
<keyword evidence="7" id="KW-0460">Magnesium</keyword>
<dbReference type="PROSITE" id="PS51257">
    <property type="entry name" value="PROKAR_LIPOPROTEIN"/>
    <property type="match status" value="1"/>
</dbReference>
<dbReference type="InterPro" id="IPR018524">
    <property type="entry name" value="DNA/RNA_endonuclease_AS"/>
</dbReference>
<evidence type="ECO:0000256" key="6">
    <source>
        <dbReference type="ARBA" id="ARBA00022801"/>
    </source>
</evidence>
<organism evidence="10 11">
    <name type="scientific">Sphingobacterium hotanense</name>
    <dbReference type="NCBI Taxonomy" id="649196"/>
    <lineage>
        <taxon>Bacteria</taxon>
        <taxon>Pseudomonadati</taxon>
        <taxon>Bacteroidota</taxon>
        <taxon>Sphingobacteriia</taxon>
        <taxon>Sphingobacteriales</taxon>
        <taxon>Sphingobacteriaceae</taxon>
        <taxon>Sphingobacterium</taxon>
    </lineage>
</organism>
<evidence type="ECO:0000256" key="1">
    <source>
        <dbReference type="ARBA" id="ARBA00001946"/>
    </source>
</evidence>
<dbReference type="PANTHER" id="PTHR13966">
    <property type="entry name" value="ENDONUCLEASE RELATED"/>
    <property type="match status" value="1"/>
</dbReference>
<reference evidence="10" key="1">
    <citation type="submission" date="2020-06" db="EMBL/GenBank/DDBJ databases">
        <authorList>
            <person name="Dong N."/>
        </authorList>
    </citation>
    <scope>NUCLEOTIDE SEQUENCE</scope>
    <source>
        <strain evidence="10">R1692</strain>
    </source>
</reference>
<evidence type="ECO:0000256" key="5">
    <source>
        <dbReference type="ARBA" id="ARBA00022759"/>
    </source>
</evidence>
<keyword evidence="4" id="KW-0479">Metal-binding</keyword>
<evidence type="ECO:0000256" key="2">
    <source>
        <dbReference type="ARBA" id="ARBA00010052"/>
    </source>
</evidence>
<dbReference type="RefSeq" id="WP_286650795.1">
    <property type="nucleotide sequence ID" value="NZ_JACAGK010000012.1"/>
</dbReference>
<comment type="similarity">
    <text evidence="2">Belongs to the DNA/RNA non-specific endonuclease family.</text>
</comment>
<dbReference type="GO" id="GO:0004519">
    <property type="term" value="F:endonuclease activity"/>
    <property type="evidence" value="ECO:0007669"/>
    <property type="project" value="UniProtKB-KW"/>
</dbReference>
<gene>
    <name evidence="10" type="ORF">HX018_05965</name>
</gene>
<dbReference type="InterPro" id="IPR042278">
    <property type="entry name" value="Mfa-like_1_N"/>
</dbReference>
<keyword evidence="6" id="KW-0378">Hydrolase</keyword>
<reference evidence="10" key="2">
    <citation type="journal article" date="2022" name="Sci. Total Environ.">
        <title>Prevalence, transmission, and molecular epidemiology of tet(X)-positive bacteria among humans, animals, and environmental niches in China: An epidemiological, and genomic-based study.</title>
        <authorList>
            <person name="Dong N."/>
            <person name="Zeng Y."/>
            <person name="Cai C."/>
            <person name="Sun C."/>
            <person name="Lu J."/>
            <person name="Liu C."/>
            <person name="Zhou H."/>
            <person name="Sun Q."/>
            <person name="Shu L."/>
            <person name="Wang H."/>
            <person name="Wang Y."/>
            <person name="Wang S."/>
            <person name="Wu C."/>
            <person name="Chan E.W."/>
            <person name="Chen G."/>
            <person name="Shen Z."/>
            <person name="Chen S."/>
            <person name="Zhang R."/>
        </authorList>
    </citation>
    <scope>NUCLEOTIDE SEQUENCE</scope>
    <source>
        <strain evidence="10">R1692</strain>
    </source>
</reference>
<evidence type="ECO:0000259" key="8">
    <source>
        <dbReference type="SMART" id="SM00477"/>
    </source>
</evidence>
<dbReference type="InterPro" id="IPR020821">
    <property type="entry name" value="ENPP1-3/EXOG-like_nuc-like"/>
</dbReference>
<dbReference type="InterPro" id="IPR001604">
    <property type="entry name" value="Endo_G_ENPP1-like_dom"/>
</dbReference>
<protein>
    <submittedName>
        <fullName evidence="10">DNA/RNA non-specific endonuclease</fullName>
    </submittedName>
</protein>
<dbReference type="InterPro" id="IPR025049">
    <property type="entry name" value="Mfa-like_1"/>
</dbReference>
<dbReference type="EMBL" id="JACAGK010000012">
    <property type="protein sequence ID" value="MDM1047779.1"/>
    <property type="molecule type" value="Genomic_DNA"/>
</dbReference>
<dbReference type="PANTHER" id="PTHR13966:SF5">
    <property type="entry name" value="ENDONUCLEASE G, MITOCHONDRIAL"/>
    <property type="match status" value="1"/>
</dbReference>
<dbReference type="Proteomes" id="UP001170954">
    <property type="component" value="Unassembled WGS sequence"/>
</dbReference>
<comment type="caution">
    <text evidence="10">The sequence shown here is derived from an EMBL/GenBank/DDBJ whole genome shotgun (WGS) entry which is preliminary data.</text>
</comment>
<dbReference type="SUPFAM" id="SSF54060">
    <property type="entry name" value="His-Me finger endonucleases"/>
    <property type="match status" value="1"/>
</dbReference>
<dbReference type="InterPro" id="IPR044929">
    <property type="entry name" value="DNA/RNA_non-sp_Endonuclease_sf"/>
</dbReference>
<sequence>MKRVGLIYLFLILTITQSCRKEANLSDVIEQDSSVLFSSKISGESITRVSGNVWDTEDSLSIYMYETDKFTSGSILPQAFNKKFIASRGGNLRPADVNESFQFPKDKEVRYLAFHPFQRVPLLTRLLDIENQQNQSALDFLHGQSEAGPISKQDPVSLVFERLMVKFQITLSNTSRSNLKATLKQVPTRATYDLANKDLDLYDVLKDVEGFVSKNNKQETTVEWMLFPRQLPRSSQLVIHDANGGTYTWNIGEMNLPLMAGNRYQYELTLRGGEVLPEVKTSYLEVPRIEANANLEYKFRMTPDGSKRNFSMLYDKVNRLAHWVAYPLSRDYVGSQRRTNAWSYDPLFPQNTQPFLSSGFGITGIDRGHQLPSADRTKNFAENATTFYYTNMTAQESFLNQGLWMRLEDKIRNWTFQSAVDTMYVVTGAVIQTKDDQTIDYVMDRGRNRIARPKYYYKALAVKRGSNYYAIGFKMDNKYFPTDNNFMSHRLSVADLEELTGLTFFPGLDPSVKRTIDNQIWR</sequence>
<evidence type="ECO:0000256" key="7">
    <source>
        <dbReference type="ARBA" id="ARBA00022842"/>
    </source>
</evidence>
<evidence type="ECO:0000313" key="11">
    <source>
        <dbReference type="Proteomes" id="UP001170954"/>
    </source>
</evidence>
<dbReference type="Pfam" id="PF13149">
    <property type="entry name" value="Mfa_like_1"/>
    <property type="match status" value="1"/>
</dbReference>
<dbReference type="PROSITE" id="PS01070">
    <property type="entry name" value="NUCLEASE_NON_SPEC"/>
    <property type="match status" value="1"/>
</dbReference>
<keyword evidence="11" id="KW-1185">Reference proteome</keyword>
<dbReference type="SMART" id="SM00892">
    <property type="entry name" value="Endonuclease_NS"/>
    <property type="match status" value="1"/>
</dbReference>
<dbReference type="Gene3D" id="3.40.570.10">
    <property type="entry name" value="Extracellular Endonuclease, subunit A"/>
    <property type="match status" value="1"/>
</dbReference>
<evidence type="ECO:0000313" key="10">
    <source>
        <dbReference type="EMBL" id="MDM1047779.1"/>
    </source>
</evidence>